<feature type="domain" description="HTH crp-type" evidence="4">
    <location>
        <begin position="101"/>
        <end position="149"/>
    </location>
</feature>
<keyword evidence="1" id="KW-0805">Transcription regulation</keyword>
<gene>
    <name evidence="5" type="ORF">GCM10011502_02280</name>
</gene>
<keyword evidence="2" id="KW-0804">Transcription</keyword>
<dbReference type="SMART" id="SM00419">
    <property type="entry name" value="HTH_CRP"/>
    <property type="match status" value="1"/>
</dbReference>
<evidence type="ECO:0000256" key="3">
    <source>
        <dbReference type="SAM" id="MobiDB-lite"/>
    </source>
</evidence>
<accession>A0ABQ1IB20</accession>
<dbReference type="InterPro" id="IPR012318">
    <property type="entry name" value="HTH_CRP"/>
</dbReference>
<name>A0ABQ1IB20_9GAMM</name>
<evidence type="ECO:0000259" key="4">
    <source>
        <dbReference type="SMART" id="SM00419"/>
    </source>
</evidence>
<comment type="caution">
    <text evidence="5">The sequence shown here is derived from an EMBL/GenBank/DDBJ whole genome shotgun (WGS) entry which is preliminary data.</text>
</comment>
<evidence type="ECO:0000256" key="2">
    <source>
        <dbReference type="ARBA" id="ARBA00023163"/>
    </source>
</evidence>
<organism evidence="5 6">
    <name type="scientific">Oceanisphaera marina</name>
    <dbReference type="NCBI Taxonomy" id="2017550"/>
    <lineage>
        <taxon>Bacteria</taxon>
        <taxon>Pseudomonadati</taxon>
        <taxon>Pseudomonadota</taxon>
        <taxon>Gammaproteobacteria</taxon>
        <taxon>Aeromonadales</taxon>
        <taxon>Aeromonadaceae</taxon>
        <taxon>Oceanisphaera</taxon>
    </lineage>
</organism>
<dbReference type="Gene3D" id="1.10.10.10">
    <property type="entry name" value="Winged helix-like DNA-binding domain superfamily/Winged helix DNA-binding domain"/>
    <property type="match status" value="1"/>
</dbReference>
<evidence type="ECO:0000256" key="1">
    <source>
        <dbReference type="ARBA" id="ARBA00023015"/>
    </source>
</evidence>
<keyword evidence="6" id="KW-1185">Reference proteome</keyword>
<reference evidence="6" key="1">
    <citation type="journal article" date="2019" name="Int. J. Syst. Evol. Microbiol.">
        <title>The Global Catalogue of Microorganisms (GCM) 10K type strain sequencing project: providing services to taxonomists for standard genome sequencing and annotation.</title>
        <authorList>
            <consortium name="The Broad Institute Genomics Platform"/>
            <consortium name="The Broad Institute Genome Sequencing Center for Infectious Disease"/>
            <person name="Wu L."/>
            <person name="Ma J."/>
        </authorList>
    </citation>
    <scope>NUCLEOTIDE SEQUENCE [LARGE SCALE GENOMIC DNA]</scope>
    <source>
        <strain evidence="6">CGMCC 1.15923</strain>
    </source>
</reference>
<protein>
    <recommendedName>
        <fullName evidence="4">HTH crp-type domain-containing protein</fullName>
    </recommendedName>
</protein>
<dbReference type="SUPFAM" id="SSF46785">
    <property type="entry name" value="Winged helix' DNA-binding domain"/>
    <property type="match status" value="1"/>
</dbReference>
<proteinExistence type="predicted"/>
<evidence type="ECO:0000313" key="6">
    <source>
        <dbReference type="Proteomes" id="UP000646152"/>
    </source>
</evidence>
<dbReference type="Pfam" id="PF08220">
    <property type="entry name" value="HTH_DeoR"/>
    <property type="match status" value="1"/>
</dbReference>
<feature type="region of interest" description="Disordered" evidence="3">
    <location>
        <begin position="179"/>
        <end position="198"/>
    </location>
</feature>
<dbReference type="EMBL" id="BMKE01000001">
    <property type="protein sequence ID" value="GGB32756.1"/>
    <property type="molecule type" value="Genomic_DNA"/>
</dbReference>
<evidence type="ECO:0000313" key="5">
    <source>
        <dbReference type="EMBL" id="GGB32756.1"/>
    </source>
</evidence>
<dbReference type="InterPro" id="IPR036390">
    <property type="entry name" value="WH_DNA-bd_sf"/>
</dbReference>
<dbReference type="Proteomes" id="UP000646152">
    <property type="component" value="Unassembled WGS sequence"/>
</dbReference>
<dbReference type="InterPro" id="IPR001034">
    <property type="entry name" value="DeoR_HTH"/>
</dbReference>
<dbReference type="InterPro" id="IPR036388">
    <property type="entry name" value="WH-like_DNA-bd_sf"/>
</dbReference>
<sequence>MSVKHPLQTTSHIPKMGTAPKHPFSIFEIDMPFNYDQLTTHFGHIYPAHVEELCELLIQLRKQFFGDLDLMLILAIIGSRSLPARLASAMTYDEFKSVAKKAANLQPINIQSVAECSGIARETVRRKVNKLEELGLIERSQNGMLHVTDNATRTLSASTDASLQYLAALGDIYRNANRRGEEPDQKRKAEIQGIGSKE</sequence>